<dbReference type="PANTHER" id="PTHR10344:SF4">
    <property type="entry name" value="UMP-CMP KINASE 2, MITOCHONDRIAL"/>
    <property type="match status" value="1"/>
</dbReference>
<accession>A0AAV8VWZ8</accession>
<dbReference type="PANTHER" id="PTHR10344">
    <property type="entry name" value="THYMIDYLATE KINASE"/>
    <property type="match status" value="1"/>
</dbReference>
<keyword evidence="2" id="KW-0547">Nucleotide-binding</keyword>
<evidence type="ECO:0000256" key="2">
    <source>
        <dbReference type="ARBA" id="ARBA00022741"/>
    </source>
</evidence>
<dbReference type="Gene3D" id="3.40.50.300">
    <property type="entry name" value="P-loop containing nucleotide triphosphate hydrolases"/>
    <property type="match status" value="1"/>
</dbReference>
<dbReference type="GO" id="GO:0004798">
    <property type="term" value="F:dTMP kinase activity"/>
    <property type="evidence" value="ECO:0007669"/>
    <property type="project" value="TreeGrafter"/>
</dbReference>
<dbReference type="GO" id="GO:0004550">
    <property type="term" value="F:nucleoside diphosphate kinase activity"/>
    <property type="evidence" value="ECO:0007669"/>
    <property type="project" value="TreeGrafter"/>
</dbReference>
<dbReference type="InterPro" id="IPR039430">
    <property type="entry name" value="Thymidylate_kin-like_dom"/>
</dbReference>
<name>A0AAV8VWZ8_9CUCU</name>
<dbReference type="EMBL" id="JANEYG010000026">
    <property type="protein sequence ID" value="KAJ8918426.1"/>
    <property type="molecule type" value="Genomic_DNA"/>
</dbReference>
<dbReference type="GO" id="GO:0006235">
    <property type="term" value="P:dTTP biosynthetic process"/>
    <property type="evidence" value="ECO:0007669"/>
    <property type="project" value="TreeGrafter"/>
</dbReference>
<dbReference type="Pfam" id="PF02223">
    <property type="entry name" value="Thymidylate_kin"/>
    <property type="match status" value="1"/>
</dbReference>
<dbReference type="Proteomes" id="UP001159042">
    <property type="component" value="Unassembled WGS sequence"/>
</dbReference>
<evidence type="ECO:0000256" key="1">
    <source>
        <dbReference type="ARBA" id="ARBA00009776"/>
    </source>
</evidence>
<evidence type="ECO:0000256" key="3">
    <source>
        <dbReference type="ARBA" id="ARBA00022840"/>
    </source>
</evidence>
<reference evidence="5 6" key="1">
    <citation type="journal article" date="2023" name="Insect Mol. Biol.">
        <title>Genome sequencing provides insights into the evolution of gene families encoding plant cell wall-degrading enzymes in longhorned beetles.</title>
        <authorList>
            <person name="Shin N.R."/>
            <person name="Okamura Y."/>
            <person name="Kirsch R."/>
            <person name="Pauchet Y."/>
        </authorList>
    </citation>
    <scope>NUCLEOTIDE SEQUENCE [LARGE SCALE GENOMIC DNA]</scope>
    <source>
        <strain evidence="5">EAD_L_NR</strain>
    </source>
</reference>
<proteinExistence type="inferred from homology"/>
<gene>
    <name evidence="5" type="ORF">NQ315_008123</name>
</gene>
<evidence type="ECO:0000259" key="4">
    <source>
        <dbReference type="Pfam" id="PF02223"/>
    </source>
</evidence>
<comment type="similarity">
    <text evidence="1">Belongs to the thymidylate kinase family.</text>
</comment>
<dbReference type="GO" id="GO:0005739">
    <property type="term" value="C:mitochondrion"/>
    <property type="evidence" value="ECO:0007669"/>
    <property type="project" value="TreeGrafter"/>
</dbReference>
<evidence type="ECO:0000313" key="5">
    <source>
        <dbReference type="EMBL" id="KAJ8918426.1"/>
    </source>
</evidence>
<dbReference type="InterPro" id="IPR027417">
    <property type="entry name" value="P-loop_NTPase"/>
</dbReference>
<sequence length="312" mass="35892">MLKSLKSFSISSVSHRRSNLLRRSSFNNISPIIIPAYKNFAEKQYKETSQRRLQYFLKMSDSGNAGIPIFHSVEPILKVFNEDENKNVYGVKQLLDIYNSALDLYQRSQALGEMKKYPLIVLEGLDGSGKTSMTKCLARKLKAQKWRTPPESISHLRNVFDDNAVLRTAFYSLGNYIAALEVQLILRNEPVVMDRFWHSTAAYAIAQAVQDEPNKYKMPPKGHEIYRWPNDLLKPDISILLEVSEAARLERHSRRETYTPQEDLLKSSEDFRQNVLQAYKNMYNPGVTTVNGNYSFGSTLFHLKSVVKPLFE</sequence>
<protein>
    <recommendedName>
        <fullName evidence="4">Thymidylate kinase-like domain-containing protein</fullName>
    </recommendedName>
</protein>
<feature type="domain" description="Thymidylate kinase-like" evidence="4">
    <location>
        <begin position="122"/>
        <end position="280"/>
    </location>
</feature>
<organism evidence="5 6">
    <name type="scientific">Exocentrus adspersus</name>
    <dbReference type="NCBI Taxonomy" id="1586481"/>
    <lineage>
        <taxon>Eukaryota</taxon>
        <taxon>Metazoa</taxon>
        <taxon>Ecdysozoa</taxon>
        <taxon>Arthropoda</taxon>
        <taxon>Hexapoda</taxon>
        <taxon>Insecta</taxon>
        <taxon>Pterygota</taxon>
        <taxon>Neoptera</taxon>
        <taxon>Endopterygota</taxon>
        <taxon>Coleoptera</taxon>
        <taxon>Polyphaga</taxon>
        <taxon>Cucujiformia</taxon>
        <taxon>Chrysomeloidea</taxon>
        <taxon>Cerambycidae</taxon>
        <taxon>Lamiinae</taxon>
        <taxon>Acanthocinini</taxon>
        <taxon>Exocentrus</taxon>
    </lineage>
</organism>
<dbReference type="AlphaFoldDB" id="A0AAV8VWZ8"/>
<keyword evidence="6" id="KW-1185">Reference proteome</keyword>
<dbReference type="GO" id="GO:0005524">
    <property type="term" value="F:ATP binding"/>
    <property type="evidence" value="ECO:0007669"/>
    <property type="project" value="UniProtKB-KW"/>
</dbReference>
<dbReference type="SUPFAM" id="SSF52540">
    <property type="entry name" value="P-loop containing nucleoside triphosphate hydrolases"/>
    <property type="match status" value="1"/>
</dbReference>
<comment type="caution">
    <text evidence="5">The sequence shown here is derived from an EMBL/GenBank/DDBJ whole genome shotgun (WGS) entry which is preliminary data.</text>
</comment>
<evidence type="ECO:0000313" key="6">
    <source>
        <dbReference type="Proteomes" id="UP001159042"/>
    </source>
</evidence>
<keyword evidence="3" id="KW-0067">ATP-binding</keyword>
<dbReference type="GO" id="GO:0006233">
    <property type="term" value="P:dTDP biosynthetic process"/>
    <property type="evidence" value="ECO:0007669"/>
    <property type="project" value="TreeGrafter"/>
</dbReference>
<dbReference type="GO" id="GO:0006227">
    <property type="term" value="P:dUDP biosynthetic process"/>
    <property type="evidence" value="ECO:0007669"/>
    <property type="project" value="TreeGrafter"/>
</dbReference>